<evidence type="ECO:0000256" key="7">
    <source>
        <dbReference type="PIRSR" id="PIRSR602401-1"/>
    </source>
</evidence>
<evidence type="ECO:0000256" key="4">
    <source>
        <dbReference type="ARBA" id="ARBA00022824"/>
    </source>
</evidence>
<evidence type="ECO:0000313" key="9">
    <source>
        <dbReference type="EMBL" id="KAF6757322.1"/>
    </source>
</evidence>
<dbReference type="GO" id="GO:0005789">
    <property type="term" value="C:endoplasmic reticulum membrane"/>
    <property type="evidence" value="ECO:0007669"/>
    <property type="project" value="UniProtKB-SubCell"/>
</dbReference>
<dbReference type="PANTHER" id="PTHR24291">
    <property type="entry name" value="CYTOCHROME P450 FAMILY 4"/>
    <property type="match status" value="1"/>
</dbReference>
<proteinExistence type="inferred from homology"/>
<dbReference type="GO" id="GO:0020037">
    <property type="term" value="F:heme binding"/>
    <property type="evidence" value="ECO:0007669"/>
    <property type="project" value="InterPro"/>
</dbReference>
<reference evidence="9 10" key="1">
    <citation type="submission" date="2020-07" db="EMBL/GenBank/DDBJ databases">
        <title>Comparative genomics of pyrophilous fungi reveals a link between fire events and developmental genes.</title>
        <authorList>
            <consortium name="DOE Joint Genome Institute"/>
            <person name="Steindorff A.S."/>
            <person name="Carver A."/>
            <person name="Calhoun S."/>
            <person name="Stillman K."/>
            <person name="Liu H."/>
            <person name="Lipzen A."/>
            <person name="Pangilinan J."/>
            <person name="Labutti K."/>
            <person name="Bruns T.D."/>
            <person name="Grigoriev I.V."/>
        </authorList>
    </citation>
    <scope>NUCLEOTIDE SEQUENCE [LARGE SCALE GENOMIC DNA]</scope>
    <source>
        <strain evidence="9 10">CBS 144469</strain>
    </source>
</reference>
<dbReference type="Gene3D" id="1.10.630.10">
    <property type="entry name" value="Cytochrome P450"/>
    <property type="match status" value="1"/>
</dbReference>
<dbReference type="PANTHER" id="PTHR24291:SF189">
    <property type="entry name" value="CYTOCHROME P450 4C3-RELATED"/>
    <property type="match status" value="1"/>
</dbReference>
<evidence type="ECO:0000256" key="1">
    <source>
        <dbReference type="ARBA" id="ARBA00004586"/>
    </source>
</evidence>
<evidence type="ECO:0000256" key="5">
    <source>
        <dbReference type="ARBA" id="ARBA00023004"/>
    </source>
</evidence>
<dbReference type="PROSITE" id="PS00086">
    <property type="entry name" value="CYTOCHROME_P450"/>
    <property type="match status" value="1"/>
</dbReference>
<evidence type="ECO:0000256" key="2">
    <source>
        <dbReference type="ARBA" id="ARBA00010617"/>
    </source>
</evidence>
<dbReference type="InterPro" id="IPR001128">
    <property type="entry name" value="Cyt_P450"/>
</dbReference>
<feature type="binding site" description="axial binding residue" evidence="7">
    <location>
        <position position="47"/>
    </location>
    <ligand>
        <name>heme</name>
        <dbReference type="ChEBI" id="CHEBI:30413"/>
    </ligand>
    <ligandPart>
        <name>Fe</name>
        <dbReference type="ChEBI" id="CHEBI:18248"/>
    </ligandPart>
</feature>
<dbReference type="GO" id="GO:0005506">
    <property type="term" value="F:iron ion binding"/>
    <property type="evidence" value="ECO:0007669"/>
    <property type="project" value="InterPro"/>
</dbReference>
<evidence type="ECO:0000256" key="6">
    <source>
        <dbReference type="ARBA" id="ARBA00023136"/>
    </source>
</evidence>
<keyword evidence="8" id="KW-0560">Oxidoreductase</keyword>
<organism evidence="9 10">
    <name type="scientific">Ephemerocybe angulata</name>
    <dbReference type="NCBI Taxonomy" id="980116"/>
    <lineage>
        <taxon>Eukaryota</taxon>
        <taxon>Fungi</taxon>
        <taxon>Dikarya</taxon>
        <taxon>Basidiomycota</taxon>
        <taxon>Agaricomycotina</taxon>
        <taxon>Agaricomycetes</taxon>
        <taxon>Agaricomycetidae</taxon>
        <taxon>Agaricales</taxon>
        <taxon>Agaricineae</taxon>
        <taxon>Psathyrellaceae</taxon>
        <taxon>Ephemerocybe</taxon>
    </lineage>
</organism>
<dbReference type="EMBL" id="JACGCI010000022">
    <property type="protein sequence ID" value="KAF6757322.1"/>
    <property type="molecule type" value="Genomic_DNA"/>
</dbReference>
<keyword evidence="5 7" id="KW-0408">Iron</keyword>
<dbReference type="Pfam" id="PF00067">
    <property type="entry name" value="p450"/>
    <property type="match status" value="1"/>
</dbReference>
<dbReference type="InterPro" id="IPR002401">
    <property type="entry name" value="Cyt_P450_E_grp-I"/>
</dbReference>
<comment type="subcellular location">
    <subcellularLocation>
        <location evidence="1">Endoplasmic reticulum membrane</location>
    </subcellularLocation>
</comment>
<keyword evidence="10" id="KW-1185">Reference proteome</keyword>
<protein>
    <submittedName>
        <fullName evidence="9">Cytochrome P450</fullName>
    </submittedName>
</protein>
<keyword evidence="3 7" id="KW-0479">Metal-binding</keyword>
<name>A0A8H6MAR4_9AGAR</name>
<accession>A0A8H6MAR4</accession>
<comment type="cofactor">
    <cofactor evidence="7">
        <name>heme</name>
        <dbReference type="ChEBI" id="CHEBI:30413"/>
    </cofactor>
</comment>
<sequence length="112" mass="12955">MLSAIVAAGLHSNPKYWPDPYAFKPERFFGEWNRDAFIPFSAGSRVCLGRRFFETEATAILALLISRYRVTIKEEPQFAHETFEQKKARVLKTKHALSLTPVRVPLVFTRRD</sequence>
<dbReference type="PRINTS" id="PR00463">
    <property type="entry name" value="EP450I"/>
</dbReference>
<dbReference type="Proteomes" id="UP000521943">
    <property type="component" value="Unassembled WGS sequence"/>
</dbReference>
<gene>
    <name evidence="9" type="ORF">DFP72DRAFT_1065642</name>
</gene>
<dbReference type="InterPro" id="IPR050196">
    <property type="entry name" value="Cytochrome_P450_Monoox"/>
</dbReference>
<dbReference type="OrthoDB" id="1470350at2759"/>
<comment type="caution">
    <text evidence="9">The sequence shown here is derived from an EMBL/GenBank/DDBJ whole genome shotgun (WGS) entry which is preliminary data.</text>
</comment>
<keyword evidence="6" id="KW-0472">Membrane</keyword>
<keyword evidence="8" id="KW-0503">Monooxygenase</keyword>
<dbReference type="AlphaFoldDB" id="A0A8H6MAR4"/>
<comment type="similarity">
    <text evidence="2 8">Belongs to the cytochrome P450 family.</text>
</comment>
<dbReference type="SUPFAM" id="SSF48264">
    <property type="entry name" value="Cytochrome P450"/>
    <property type="match status" value="1"/>
</dbReference>
<evidence type="ECO:0000313" key="10">
    <source>
        <dbReference type="Proteomes" id="UP000521943"/>
    </source>
</evidence>
<keyword evidence="4" id="KW-0256">Endoplasmic reticulum</keyword>
<dbReference type="GO" id="GO:0004497">
    <property type="term" value="F:monooxygenase activity"/>
    <property type="evidence" value="ECO:0007669"/>
    <property type="project" value="UniProtKB-KW"/>
</dbReference>
<evidence type="ECO:0000256" key="3">
    <source>
        <dbReference type="ARBA" id="ARBA00022723"/>
    </source>
</evidence>
<dbReference type="InterPro" id="IPR036396">
    <property type="entry name" value="Cyt_P450_sf"/>
</dbReference>
<keyword evidence="7 8" id="KW-0349">Heme</keyword>
<dbReference type="InterPro" id="IPR017972">
    <property type="entry name" value="Cyt_P450_CS"/>
</dbReference>
<evidence type="ECO:0000256" key="8">
    <source>
        <dbReference type="RuleBase" id="RU000461"/>
    </source>
</evidence>
<dbReference type="GO" id="GO:0016705">
    <property type="term" value="F:oxidoreductase activity, acting on paired donors, with incorporation or reduction of molecular oxygen"/>
    <property type="evidence" value="ECO:0007669"/>
    <property type="project" value="InterPro"/>
</dbReference>